<gene>
    <name evidence="1" type="ORF">OLEA9_A033217</name>
</gene>
<dbReference type="EMBL" id="CACTIH010002343">
    <property type="protein sequence ID" value="CAA2976035.1"/>
    <property type="molecule type" value="Genomic_DNA"/>
</dbReference>
<evidence type="ECO:0000313" key="2">
    <source>
        <dbReference type="Proteomes" id="UP000594638"/>
    </source>
</evidence>
<proteinExistence type="predicted"/>
<dbReference type="Gramene" id="OE9A033217T2">
    <property type="protein sequence ID" value="OE9A033217C2"/>
    <property type="gene ID" value="OE9A033217"/>
</dbReference>
<dbReference type="Gramene" id="OE9A033217T1">
    <property type="protein sequence ID" value="OE9A033217C1"/>
    <property type="gene ID" value="OE9A033217"/>
</dbReference>
<keyword evidence="2" id="KW-1185">Reference proteome</keyword>
<dbReference type="OrthoDB" id="1914915at2759"/>
<organism evidence="1 2">
    <name type="scientific">Olea europaea subsp. europaea</name>
    <dbReference type="NCBI Taxonomy" id="158383"/>
    <lineage>
        <taxon>Eukaryota</taxon>
        <taxon>Viridiplantae</taxon>
        <taxon>Streptophyta</taxon>
        <taxon>Embryophyta</taxon>
        <taxon>Tracheophyta</taxon>
        <taxon>Spermatophyta</taxon>
        <taxon>Magnoliopsida</taxon>
        <taxon>eudicotyledons</taxon>
        <taxon>Gunneridae</taxon>
        <taxon>Pentapetalae</taxon>
        <taxon>asterids</taxon>
        <taxon>lamiids</taxon>
        <taxon>Lamiales</taxon>
        <taxon>Oleaceae</taxon>
        <taxon>Oleeae</taxon>
        <taxon>Olea</taxon>
    </lineage>
</organism>
<dbReference type="Proteomes" id="UP000594638">
    <property type="component" value="Unassembled WGS sequence"/>
</dbReference>
<evidence type="ECO:0000313" key="1">
    <source>
        <dbReference type="EMBL" id="CAA2976035.1"/>
    </source>
</evidence>
<dbReference type="AlphaFoldDB" id="A0A8S0RB89"/>
<name>A0A8S0RB89_OLEEU</name>
<comment type="caution">
    <text evidence="1">The sequence shown here is derived from an EMBL/GenBank/DDBJ whole genome shotgun (WGS) entry which is preliminary data.</text>
</comment>
<accession>A0A8S0RB89</accession>
<sequence length="186" mass="20488">MYDKMVKSFATLANLTCDDDAKSGSILEWIESLCKQMATLRLGCRSTAMSNRTTHLASEDVAANDMGSGYVSIRDTKFTKRKGAPKKLWKRSPLECSSNKAKAGCSTNKGKKPKVCQSNLGDGVKVFQTTQTSQYSMLIPLSYSHLLMGANQSLGFSQHLQLSSSTPRQSSMSYNALLRFIFFGQQ</sequence>
<protein>
    <submittedName>
        <fullName evidence="1">Uncharacterized protein</fullName>
    </submittedName>
</protein>
<reference evidence="1 2" key="1">
    <citation type="submission" date="2019-12" db="EMBL/GenBank/DDBJ databases">
        <authorList>
            <person name="Alioto T."/>
            <person name="Alioto T."/>
            <person name="Gomez Garrido J."/>
        </authorList>
    </citation>
    <scope>NUCLEOTIDE SEQUENCE [LARGE SCALE GENOMIC DNA]</scope>
</reference>